<dbReference type="EMBL" id="JAULSN010000001">
    <property type="protein sequence ID" value="KAK3384694.1"/>
    <property type="molecule type" value="Genomic_DNA"/>
</dbReference>
<dbReference type="Proteomes" id="UP001287356">
    <property type="component" value="Unassembled WGS sequence"/>
</dbReference>
<reference evidence="2" key="2">
    <citation type="submission" date="2023-06" db="EMBL/GenBank/DDBJ databases">
        <authorList>
            <consortium name="Lawrence Berkeley National Laboratory"/>
            <person name="Haridas S."/>
            <person name="Hensen N."/>
            <person name="Bonometti L."/>
            <person name="Westerberg I."/>
            <person name="Brannstrom I.O."/>
            <person name="Guillou S."/>
            <person name="Cros-Aarteil S."/>
            <person name="Calhoun S."/>
            <person name="Kuo A."/>
            <person name="Mondo S."/>
            <person name="Pangilinan J."/>
            <person name="Riley R."/>
            <person name="Labutti K."/>
            <person name="Andreopoulos B."/>
            <person name="Lipzen A."/>
            <person name="Chen C."/>
            <person name="Yanf M."/>
            <person name="Daum C."/>
            <person name="Ng V."/>
            <person name="Clum A."/>
            <person name="Steindorff A."/>
            <person name="Ohm R."/>
            <person name="Martin F."/>
            <person name="Silar P."/>
            <person name="Natvig D."/>
            <person name="Lalanne C."/>
            <person name="Gautier V."/>
            <person name="Ament-Velasquez S.L."/>
            <person name="Kruys A."/>
            <person name="Hutchinson M.I."/>
            <person name="Powell A.J."/>
            <person name="Barry K."/>
            <person name="Miller A.N."/>
            <person name="Grigoriev I.V."/>
            <person name="Debuchy R."/>
            <person name="Gladieux P."/>
            <person name="Thoren M.H."/>
            <person name="Johannesson H."/>
        </authorList>
    </citation>
    <scope>NUCLEOTIDE SEQUENCE</scope>
    <source>
        <strain evidence="2">CBS 958.72</strain>
    </source>
</reference>
<name>A0AAE0NNC5_9PEZI</name>
<keyword evidence="3" id="KW-1185">Reference proteome</keyword>
<feature type="compositionally biased region" description="Polar residues" evidence="1">
    <location>
        <begin position="269"/>
        <end position="281"/>
    </location>
</feature>
<proteinExistence type="predicted"/>
<feature type="region of interest" description="Disordered" evidence="1">
    <location>
        <begin position="244"/>
        <end position="346"/>
    </location>
</feature>
<organism evidence="2 3">
    <name type="scientific">Lasiosphaeria ovina</name>
    <dbReference type="NCBI Taxonomy" id="92902"/>
    <lineage>
        <taxon>Eukaryota</taxon>
        <taxon>Fungi</taxon>
        <taxon>Dikarya</taxon>
        <taxon>Ascomycota</taxon>
        <taxon>Pezizomycotina</taxon>
        <taxon>Sordariomycetes</taxon>
        <taxon>Sordariomycetidae</taxon>
        <taxon>Sordariales</taxon>
        <taxon>Lasiosphaeriaceae</taxon>
        <taxon>Lasiosphaeria</taxon>
    </lineage>
</organism>
<protein>
    <submittedName>
        <fullName evidence="2">Uncharacterized protein</fullName>
    </submittedName>
</protein>
<feature type="region of interest" description="Disordered" evidence="1">
    <location>
        <begin position="111"/>
        <end position="147"/>
    </location>
</feature>
<gene>
    <name evidence="2" type="ORF">B0T24DRAFT_674433</name>
</gene>
<evidence type="ECO:0000313" key="3">
    <source>
        <dbReference type="Proteomes" id="UP001287356"/>
    </source>
</evidence>
<feature type="region of interest" description="Disordered" evidence="1">
    <location>
        <begin position="203"/>
        <end position="227"/>
    </location>
</feature>
<accession>A0AAE0NNC5</accession>
<feature type="compositionally biased region" description="Polar residues" evidence="1">
    <location>
        <begin position="245"/>
        <end position="256"/>
    </location>
</feature>
<evidence type="ECO:0000313" key="2">
    <source>
        <dbReference type="EMBL" id="KAK3384694.1"/>
    </source>
</evidence>
<comment type="caution">
    <text evidence="2">The sequence shown here is derived from an EMBL/GenBank/DDBJ whole genome shotgun (WGS) entry which is preliminary data.</text>
</comment>
<feature type="compositionally biased region" description="Basic and acidic residues" evidence="1">
    <location>
        <begin position="206"/>
        <end position="218"/>
    </location>
</feature>
<feature type="compositionally biased region" description="Basic and acidic residues" evidence="1">
    <location>
        <begin position="337"/>
        <end position="346"/>
    </location>
</feature>
<reference evidence="2" key="1">
    <citation type="journal article" date="2023" name="Mol. Phylogenet. Evol.">
        <title>Genome-scale phylogeny and comparative genomics of the fungal order Sordariales.</title>
        <authorList>
            <person name="Hensen N."/>
            <person name="Bonometti L."/>
            <person name="Westerberg I."/>
            <person name="Brannstrom I.O."/>
            <person name="Guillou S."/>
            <person name="Cros-Aarteil S."/>
            <person name="Calhoun S."/>
            <person name="Haridas S."/>
            <person name="Kuo A."/>
            <person name="Mondo S."/>
            <person name="Pangilinan J."/>
            <person name="Riley R."/>
            <person name="LaButti K."/>
            <person name="Andreopoulos B."/>
            <person name="Lipzen A."/>
            <person name="Chen C."/>
            <person name="Yan M."/>
            <person name="Daum C."/>
            <person name="Ng V."/>
            <person name="Clum A."/>
            <person name="Steindorff A."/>
            <person name="Ohm R.A."/>
            <person name="Martin F."/>
            <person name="Silar P."/>
            <person name="Natvig D.O."/>
            <person name="Lalanne C."/>
            <person name="Gautier V."/>
            <person name="Ament-Velasquez S.L."/>
            <person name="Kruys A."/>
            <person name="Hutchinson M.I."/>
            <person name="Powell A.J."/>
            <person name="Barry K."/>
            <person name="Miller A.N."/>
            <person name="Grigoriev I.V."/>
            <person name="Debuchy R."/>
            <person name="Gladieux P."/>
            <person name="Hiltunen Thoren M."/>
            <person name="Johannesson H."/>
        </authorList>
    </citation>
    <scope>NUCLEOTIDE SEQUENCE</scope>
    <source>
        <strain evidence="2">CBS 958.72</strain>
    </source>
</reference>
<sequence>MYRYLWKDYWQRFNTITIPLLDEDAFFSDALAAARAAQSRTHLEELLGEKSKERRKELEQLIPSIGLAAVSLATPFPSETARLAAAKVGRTGSLDSLLQFVGGAIWGLAESDDDKDGKRDASGSQEGQLDEYRPPDEDSYFDFTGTQDGPYSPYPIVSDTWDLADHGIDRWVTELPASPGKRQLPPPTSLRTCGMAARVEGGEVTDGVRHGAPDESRKSPTTLTETESAADVMVPLQSPAILQSAKGSPTDLTPLSASVDADASPTLVMPQTTPKTPSNPLSGEDMAQQLFKQKLATERGAIEGETGYPSRGSLLESSKARRKRPLDELENSDAEDEGCKRRLEVK</sequence>
<evidence type="ECO:0000256" key="1">
    <source>
        <dbReference type="SAM" id="MobiDB-lite"/>
    </source>
</evidence>
<dbReference type="AlphaFoldDB" id="A0AAE0NNC5"/>